<dbReference type="AlphaFoldDB" id="G8NQH5"/>
<feature type="region of interest" description="Disordered" evidence="2">
    <location>
        <begin position="114"/>
        <end position="140"/>
    </location>
</feature>
<keyword evidence="5" id="KW-1185">Reference proteome</keyword>
<dbReference type="PANTHER" id="PTHR30093">
    <property type="entry name" value="GENERAL SECRETION PATHWAY PROTEIN G"/>
    <property type="match status" value="1"/>
</dbReference>
<evidence type="ECO:0000313" key="4">
    <source>
        <dbReference type="EMBL" id="AEU36124.1"/>
    </source>
</evidence>
<keyword evidence="3" id="KW-0472">Membrane</keyword>
<dbReference type="EMBL" id="CP003130">
    <property type="protein sequence ID" value="AEU36124.1"/>
    <property type="molecule type" value="Genomic_DNA"/>
</dbReference>
<dbReference type="InterPro" id="IPR012902">
    <property type="entry name" value="N_methyl_site"/>
</dbReference>
<evidence type="ECO:0000256" key="2">
    <source>
        <dbReference type="SAM" id="MobiDB-lite"/>
    </source>
</evidence>
<sequence length="140" mass="15295">MVEPKPIRARKTTRESGFTLIELMIVMTIIGLLAAIAIPSYLKSITKAKEAVLKEDLHTMRTAIDSYTVDKEKAPQALDDLVQAGYLKSVPIDPITSRNDTWITGQSDTLTDINETQGGLDDVHSGAQSLASDGTSYNTW</sequence>
<dbReference type="KEGG" id="gma:AciX8_1786"/>
<reference evidence="4 5" key="1">
    <citation type="submission" date="2011-11" db="EMBL/GenBank/DDBJ databases">
        <title>Complete sequence of Granulicella mallensis MP5ACTX8.</title>
        <authorList>
            <consortium name="US DOE Joint Genome Institute"/>
            <person name="Lucas S."/>
            <person name="Copeland A."/>
            <person name="Lapidus A."/>
            <person name="Cheng J.-F."/>
            <person name="Goodwin L."/>
            <person name="Pitluck S."/>
            <person name="Peters L."/>
            <person name="Lu M."/>
            <person name="Detter J.C."/>
            <person name="Han C."/>
            <person name="Tapia R."/>
            <person name="Land M."/>
            <person name="Hauser L."/>
            <person name="Kyrpides N."/>
            <person name="Ivanova N."/>
            <person name="Mikhailova N."/>
            <person name="Pagani I."/>
            <person name="Rawat S."/>
            <person name="Mannisto M."/>
            <person name="Haggblom M."/>
            <person name="Woyke T."/>
        </authorList>
    </citation>
    <scope>NUCLEOTIDE SEQUENCE [LARGE SCALE GENOMIC DNA]</scope>
    <source>
        <strain evidence="5">ATCC BAA-1857 / DSM 23137 / MP5ACTX8</strain>
    </source>
</reference>
<evidence type="ECO:0000313" key="5">
    <source>
        <dbReference type="Proteomes" id="UP000007113"/>
    </source>
</evidence>
<dbReference type="HOGENOM" id="CLU_091705_7_2_0"/>
<dbReference type="GO" id="GO:0015627">
    <property type="term" value="C:type II protein secretion system complex"/>
    <property type="evidence" value="ECO:0007669"/>
    <property type="project" value="InterPro"/>
</dbReference>
<keyword evidence="3" id="KW-0812">Transmembrane</keyword>
<proteinExistence type="predicted"/>
<protein>
    <submittedName>
        <fullName evidence="4">Type II secretion system protein G</fullName>
    </submittedName>
</protein>
<feature type="compositionally biased region" description="Polar residues" evidence="2">
    <location>
        <begin position="126"/>
        <end position="140"/>
    </location>
</feature>
<dbReference type="NCBIfam" id="TIGR02532">
    <property type="entry name" value="IV_pilin_GFxxxE"/>
    <property type="match status" value="1"/>
</dbReference>
<organism evidence="4 5">
    <name type="scientific">Granulicella mallensis (strain ATCC BAA-1857 / DSM 23137 / MP5ACTX8)</name>
    <dbReference type="NCBI Taxonomy" id="682795"/>
    <lineage>
        <taxon>Bacteria</taxon>
        <taxon>Pseudomonadati</taxon>
        <taxon>Acidobacteriota</taxon>
        <taxon>Terriglobia</taxon>
        <taxon>Terriglobales</taxon>
        <taxon>Acidobacteriaceae</taxon>
        <taxon>Granulicella</taxon>
    </lineage>
</organism>
<gene>
    <name evidence="4" type="ordered locus">AciX8_1786</name>
</gene>
<dbReference type="eggNOG" id="COG2165">
    <property type="taxonomic scope" value="Bacteria"/>
</dbReference>
<dbReference type="Proteomes" id="UP000007113">
    <property type="component" value="Chromosome"/>
</dbReference>
<evidence type="ECO:0000256" key="1">
    <source>
        <dbReference type="ARBA" id="ARBA00022481"/>
    </source>
</evidence>
<name>G8NQH5_GRAMM</name>
<dbReference type="InterPro" id="IPR000983">
    <property type="entry name" value="Bac_GSPG_pilin"/>
</dbReference>
<dbReference type="OrthoDB" id="9795612at2"/>
<keyword evidence="3" id="KW-1133">Transmembrane helix</keyword>
<dbReference type="RefSeq" id="WP_014265003.1">
    <property type="nucleotide sequence ID" value="NC_016631.1"/>
</dbReference>
<dbReference type="PROSITE" id="PS00409">
    <property type="entry name" value="PROKAR_NTER_METHYL"/>
    <property type="match status" value="1"/>
</dbReference>
<evidence type="ECO:0000256" key="3">
    <source>
        <dbReference type="SAM" id="Phobius"/>
    </source>
</evidence>
<dbReference type="GO" id="GO:0015628">
    <property type="term" value="P:protein secretion by the type II secretion system"/>
    <property type="evidence" value="ECO:0007669"/>
    <property type="project" value="InterPro"/>
</dbReference>
<accession>G8NQH5</accession>
<dbReference type="STRING" id="682795.AciX8_1786"/>
<feature type="transmembrane region" description="Helical" evidence="3">
    <location>
        <begin position="20"/>
        <end position="42"/>
    </location>
</feature>
<dbReference type="InterPro" id="IPR045584">
    <property type="entry name" value="Pilin-like"/>
</dbReference>
<dbReference type="PRINTS" id="PR00813">
    <property type="entry name" value="BCTERIALGSPG"/>
</dbReference>
<dbReference type="PANTHER" id="PTHR30093:SF47">
    <property type="entry name" value="TYPE IV PILUS NON-CORE MINOR PILIN PILE"/>
    <property type="match status" value="1"/>
</dbReference>
<dbReference type="Gene3D" id="3.30.700.10">
    <property type="entry name" value="Glycoprotein, Type 4 Pilin"/>
    <property type="match status" value="1"/>
</dbReference>
<keyword evidence="1" id="KW-0488">Methylation</keyword>
<dbReference type="Pfam" id="PF07963">
    <property type="entry name" value="N_methyl"/>
    <property type="match status" value="1"/>
</dbReference>
<dbReference type="SUPFAM" id="SSF54523">
    <property type="entry name" value="Pili subunits"/>
    <property type="match status" value="1"/>
</dbReference>